<comment type="caution">
    <text evidence="1">The sequence shown here is derived from an EMBL/GenBank/DDBJ whole genome shotgun (WGS) entry which is preliminary data.</text>
</comment>
<sequence length="101" mass="11110">MSNFDHQTDTIVKYSPENIPGTPESCHKIAGDLEYASNSLCSLGELMKVTEYDRLEEFTVQGLGHLLIMLGNNLMSLSGDVYGIARKADKQKETNLSASVQ</sequence>
<evidence type="ECO:0000313" key="1">
    <source>
        <dbReference type="EMBL" id="CAE6503434.1"/>
    </source>
</evidence>
<name>A0A8H9D9X7_9PROT</name>
<organism evidence="1 2">
    <name type="scientific">Nitrosomonas nitrosa</name>
    <dbReference type="NCBI Taxonomy" id="52442"/>
    <lineage>
        <taxon>Bacteria</taxon>
        <taxon>Pseudomonadati</taxon>
        <taxon>Pseudomonadota</taxon>
        <taxon>Betaproteobacteria</taxon>
        <taxon>Nitrosomonadales</taxon>
        <taxon>Nitrosomonadaceae</taxon>
        <taxon>Nitrosomonas</taxon>
    </lineage>
</organism>
<dbReference type="AlphaFoldDB" id="A0A8H9D9X7"/>
<dbReference type="RefSeq" id="WP_204799739.1">
    <property type="nucleotide sequence ID" value="NZ_CAJNAP010000012.1"/>
</dbReference>
<accession>A0A8H9D9X7</accession>
<dbReference type="Proteomes" id="UP000601736">
    <property type="component" value="Unassembled WGS sequence"/>
</dbReference>
<proteinExistence type="predicted"/>
<evidence type="ECO:0000313" key="2">
    <source>
        <dbReference type="Proteomes" id="UP000601736"/>
    </source>
</evidence>
<gene>
    <name evidence="1" type="ORF">NMYAN_20350</name>
</gene>
<reference evidence="1" key="1">
    <citation type="submission" date="2021-02" db="EMBL/GenBank/DDBJ databases">
        <authorList>
            <person name="Han P."/>
        </authorList>
    </citation>
    <scope>NUCLEOTIDE SEQUENCE</scope>
    <source>
        <strain evidence="1">Nitrosomonas nitrosa 18-3D</strain>
    </source>
</reference>
<protein>
    <submittedName>
        <fullName evidence="1">Uncharacterized protein</fullName>
    </submittedName>
</protein>
<dbReference type="EMBL" id="CAJNAP010000012">
    <property type="protein sequence ID" value="CAE6503434.1"/>
    <property type="molecule type" value="Genomic_DNA"/>
</dbReference>